<sequence>MFLNFFANAFPSFQIKCYFCTFDCIYMKVYRQSLIFICQIVKT</sequence>
<protein>
    <submittedName>
        <fullName evidence="1">Uncharacterized protein</fullName>
    </submittedName>
</protein>
<organism evidence="1 2">
    <name type="scientific">Bacteroides cellulosilyticus DSM 14838</name>
    <dbReference type="NCBI Taxonomy" id="537012"/>
    <lineage>
        <taxon>Bacteria</taxon>
        <taxon>Pseudomonadati</taxon>
        <taxon>Bacteroidota</taxon>
        <taxon>Bacteroidia</taxon>
        <taxon>Bacteroidales</taxon>
        <taxon>Bacteroidaceae</taxon>
        <taxon>Bacteroides</taxon>
    </lineage>
</organism>
<reference evidence="1 2" key="1">
    <citation type="submission" date="2008-12" db="EMBL/GenBank/DDBJ databases">
        <authorList>
            <person name="Fulton L."/>
            <person name="Clifton S."/>
            <person name="Fulton B."/>
            <person name="Xu J."/>
            <person name="Minx P."/>
            <person name="Pepin K.H."/>
            <person name="Johnson M."/>
            <person name="Bhonagiri V."/>
            <person name="Nash W.E."/>
            <person name="Mardis E.R."/>
            <person name="Wilson R.K."/>
        </authorList>
    </citation>
    <scope>NUCLEOTIDE SEQUENCE [LARGE SCALE GENOMIC DNA]</scope>
    <source>
        <strain evidence="1 2">DSM 14838</strain>
    </source>
</reference>
<accession>E2N8A0</accession>
<dbReference type="AlphaFoldDB" id="E2N8A0"/>
<dbReference type="EMBL" id="ACCH01000044">
    <property type="protein sequence ID" value="EEF91857.1"/>
    <property type="molecule type" value="Genomic_DNA"/>
</dbReference>
<evidence type="ECO:0000313" key="2">
    <source>
        <dbReference type="Proteomes" id="UP000003711"/>
    </source>
</evidence>
<dbReference type="HOGENOM" id="CLU_3229350_0_0_10"/>
<reference evidence="1 2" key="2">
    <citation type="submission" date="2009-01" db="EMBL/GenBank/DDBJ databases">
        <title>Draft genome sequence of Bacteroides cellulosilyticus (DSM 14838).</title>
        <authorList>
            <person name="Sudarsanam P."/>
            <person name="Ley R."/>
            <person name="Guruge J."/>
            <person name="Turnbaugh P.J."/>
            <person name="Mahowald M."/>
            <person name="Liep D."/>
            <person name="Gordon J."/>
        </authorList>
    </citation>
    <scope>NUCLEOTIDE SEQUENCE [LARGE SCALE GENOMIC DNA]</scope>
    <source>
        <strain evidence="1 2">DSM 14838</strain>
    </source>
</reference>
<evidence type="ECO:0000313" key="1">
    <source>
        <dbReference type="EMBL" id="EEF91857.1"/>
    </source>
</evidence>
<gene>
    <name evidence="1" type="ORF">BACCELL_00495</name>
</gene>
<comment type="caution">
    <text evidence="1">The sequence shown here is derived from an EMBL/GenBank/DDBJ whole genome shotgun (WGS) entry which is preliminary data.</text>
</comment>
<dbReference type="Proteomes" id="UP000003711">
    <property type="component" value="Unassembled WGS sequence"/>
</dbReference>
<name>E2N8A0_9BACE</name>
<proteinExistence type="predicted"/>